<dbReference type="UniPathway" id="UPA00074">
    <property type="reaction ID" value="UER00170"/>
</dbReference>
<dbReference type="Pfam" id="PF00551">
    <property type="entry name" value="Formyl_trans_N"/>
    <property type="match status" value="1"/>
</dbReference>
<name>A0A0G0E5I9_9BACT</name>
<dbReference type="AlphaFoldDB" id="A0A0G0E5I9"/>
<feature type="active site" evidence="3">
    <location>
        <position position="228"/>
    </location>
</feature>
<dbReference type="InterPro" id="IPR036477">
    <property type="entry name" value="Formyl_transf_N_sf"/>
</dbReference>
<evidence type="ECO:0000256" key="1">
    <source>
        <dbReference type="ARBA" id="ARBA00022563"/>
    </source>
</evidence>
<dbReference type="EMBL" id="LBRS01000001">
    <property type="protein sequence ID" value="KKQ02183.1"/>
    <property type="molecule type" value="Genomic_DNA"/>
</dbReference>
<dbReference type="GO" id="GO:0006189">
    <property type="term" value="P:'de novo' IMP biosynthetic process"/>
    <property type="evidence" value="ECO:0007669"/>
    <property type="project" value="UniProtKB-UniRule"/>
</dbReference>
<dbReference type="PATRIC" id="fig|1618480.3.peg.150"/>
<evidence type="ECO:0000313" key="6">
    <source>
        <dbReference type="EMBL" id="KKQ02183.1"/>
    </source>
</evidence>
<dbReference type="EC" id="3.5.1.10" evidence="3 4"/>
<dbReference type="Proteomes" id="UP000034344">
    <property type="component" value="Unassembled WGS sequence"/>
</dbReference>
<evidence type="ECO:0000256" key="4">
    <source>
        <dbReference type="NCBIfam" id="TIGR00655"/>
    </source>
</evidence>
<dbReference type="InterPro" id="IPR002912">
    <property type="entry name" value="ACT_dom"/>
</dbReference>
<organism evidence="6 7">
    <name type="scientific">Candidatus Roizmanbacteria bacterium GW2011_GWA2_36_23</name>
    <dbReference type="NCBI Taxonomy" id="1618480"/>
    <lineage>
        <taxon>Bacteria</taxon>
        <taxon>Candidatus Roizmaniibacteriota</taxon>
    </lineage>
</organism>
<dbReference type="SUPFAM" id="SSF53328">
    <property type="entry name" value="Formyltransferase"/>
    <property type="match status" value="1"/>
</dbReference>
<dbReference type="InterPro" id="IPR044074">
    <property type="entry name" value="PurU_ACT"/>
</dbReference>
<dbReference type="PROSITE" id="PS51671">
    <property type="entry name" value="ACT"/>
    <property type="match status" value="1"/>
</dbReference>
<dbReference type="Pfam" id="PF01842">
    <property type="entry name" value="ACT"/>
    <property type="match status" value="1"/>
</dbReference>
<gene>
    <name evidence="3" type="primary">purU</name>
    <name evidence="6" type="ORF">US11_C0001G0142</name>
</gene>
<dbReference type="InterPro" id="IPR045865">
    <property type="entry name" value="ACT-like_dom_sf"/>
</dbReference>
<dbReference type="HAMAP" id="MF_01927">
    <property type="entry name" value="PurU"/>
    <property type="match status" value="1"/>
</dbReference>
<dbReference type="InterPro" id="IPR004810">
    <property type="entry name" value="PurU"/>
</dbReference>
<comment type="catalytic activity">
    <reaction evidence="3">
        <text>(6R)-10-formyltetrahydrofolate + H2O = (6S)-5,6,7,8-tetrahydrofolate + formate + H(+)</text>
        <dbReference type="Rhea" id="RHEA:19833"/>
        <dbReference type="ChEBI" id="CHEBI:15377"/>
        <dbReference type="ChEBI" id="CHEBI:15378"/>
        <dbReference type="ChEBI" id="CHEBI:15740"/>
        <dbReference type="ChEBI" id="CHEBI:57453"/>
        <dbReference type="ChEBI" id="CHEBI:195366"/>
        <dbReference type="EC" id="3.5.1.10"/>
    </reaction>
</comment>
<comment type="similarity">
    <text evidence="3">Belongs to the PurU family.</text>
</comment>
<protein>
    <recommendedName>
        <fullName evidence="3 4">Formyltetrahydrofolate deformylase</fullName>
        <ecNumber evidence="3 4">3.5.1.10</ecNumber>
    </recommendedName>
    <alternativeName>
        <fullName evidence="3">Formyl-FH(4) hydrolase</fullName>
    </alternativeName>
</protein>
<dbReference type="CDD" id="cd08648">
    <property type="entry name" value="FMT_core_Formyl-FH4-Hydrolase_C"/>
    <property type="match status" value="1"/>
</dbReference>
<dbReference type="SUPFAM" id="SSF55021">
    <property type="entry name" value="ACT-like"/>
    <property type="match status" value="1"/>
</dbReference>
<reference evidence="6 7" key="1">
    <citation type="journal article" date="2015" name="Nature">
        <title>rRNA introns, odd ribosomes, and small enigmatic genomes across a large radiation of phyla.</title>
        <authorList>
            <person name="Brown C.T."/>
            <person name="Hug L.A."/>
            <person name="Thomas B.C."/>
            <person name="Sharon I."/>
            <person name="Castelle C.J."/>
            <person name="Singh A."/>
            <person name="Wilkins M.J."/>
            <person name="Williams K.H."/>
            <person name="Banfield J.F."/>
        </authorList>
    </citation>
    <scope>NUCLEOTIDE SEQUENCE [LARGE SCALE GENOMIC DNA]</scope>
</reference>
<evidence type="ECO:0000259" key="5">
    <source>
        <dbReference type="PROSITE" id="PS51671"/>
    </source>
</evidence>
<keyword evidence="2 3" id="KW-0378">Hydrolase</keyword>
<evidence type="ECO:0000256" key="3">
    <source>
        <dbReference type="HAMAP-Rule" id="MF_01927"/>
    </source>
</evidence>
<evidence type="ECO:0000313" key="7">
    <source>
        <dbReference type="Proteomes" id="UP000034344"/>
    </source>
</evidence>
<evidence type="ECO:0000256" key="2">
    <source>
        <dbReference type="ARBA" id="ARBA00022801"/>
    </source>
</evidence>
<comment type="pathway">
    <text evidence="3">Purine metabolism; IMP biosynthesis via de novo pathway; formate from 10-formyl-5,6,7,8-tetrahydrofolate: step 1/1.</text>
</comment>
<comment type="caution">
    <text evidence="6">The sequence shown here is derived from an EMBL/GenBank/DDBJ whole genome shotgun (WGS) entry which is preliminary data.</text>
</comment>
<dbReference type="InterPro" id="IPR041729">
    <property type="entry name" value="Formyl-FH4-Hydrolase_C"/>
</dbReference>
<dbReference type="PANTHER" id="PTHR42706">
    <property type="entry name" value="FORMYLTETRAHYDROFOLATE DEFORMYLASE"/>
    <property type="match status" value="1"/>
</dbReference>
<dbReference type="NCBIfam" id="NF004684">
    <property type="entry name" value="PRK06027.1"/>
    <property type="match status" value="1"/>
</dbReference>
<feature type="domain" description="ACT" evidence="5">
    <location>
        <begin position="6"/>
        <end position="85"/>
    </location>
</feature>
<dbReference type="NCBIfam" id="TIGR00655">
    <property type="entry name" value="PurU"/>
    <property type="match status" value="1"/>
</dbReference>
<dbReference type="PRINTS" id="PR01575">
    <property type="entry name" value="FFH4HYDRLASE"/>
</dbReference>
<dbReference type="PIRSF" id="PIRSF036480">
    <property type="entry name" value="FormyFH4_hydr"/>
    <property type="match status" value="1"/>
</dbReference>
<dbReference type="Gene3D" id="3.30.70.260">
    <property type="match status" value="1"/>
</dbReference>
<dbReference type="GO" id="GO:0006730">
    <property type="term" value="P:one-carbon metabolic process"/>
    <property type="evidence" value="ECO:0007669"/>
    <property type="project" value="UniProtKB-KW"/>
</dbReference>
<comment type="function">
    <text evidence="3">Catalyzes the hydrolysis of 10-formyltetrahydrofolate (formyl-FH4) to formate and tetrahydrofolate (FH4).</text>
</comment>
<dbReference type="CDD" id="cd04875">
    <property type="entry name" value="ACT_F4HF-DF"/>
    <property type="match status" value="1"/>
</dbReference>
<dbReference type="STRING" id="1618480.US11_C0001G0142"/>
<dbReference type="Gene3D" id="3.40.50.170">
    <property type="entry name" value="Formyl transferase, N-terminal domain"/>
    <property type="match status" value="1"/>
</dbReference>
<proteinExistence type="inferred from homology"/>
<dbReference type="PANTHER" id="PTHR42706:SF1">
    <property type="entry name" value="FORMYLTETRAHYDROFOLATE DEFORMYLASE 2, MITOCHONDRIAL"/>
    <property type="match status" value="1"/>
</dbReference>
<keyword evidence="1 3" id="KW-0554">One-carbon metabolism</keyword>
<dbReference type="InterPro" id="IPR002376">
    <property type="entry name" value="Formyl_transf_N"/>
</dbReference>
<keyword evidence="3" id="KW-0658">Purine biosynthesis</keyword>
<dbReference type="GO" id="GO:0008864">
    <property type="term" value="F:formyltetrahydrofolate deformylase activity"/>
    <property type="evidence" value="ECO:0007669"/>
    <property type="project" value="UniProtKB-UniRule"/>
</dbReference>
<accession>A0A0G0E5I9</accession>
<sequence>MENNAVLLITCPDHKGIVADVSQFLYFHNANIIHADQHKDYEQNLFFMRVEWNLDEFDLNEMELKFHFMKLAVKHKMKWQMRLAWKRIKTAIFVSKQDHCLADLLYRYSKKELNIDIGLIISNHLETKKMAEIYKIPFLEFSRINENKENHDRKILLLLEKYRIELIILARYMQILNPEYVKKYPNKIINIHHSFLPAFIGANPYKKAYDRGVKIIGATSHYVTDELDKGPIIEQDILRVTHRDSVQDLIRKGKDLERMVLSRAVQWHAEEKILVYSNKTVVFS</sequence>